<evidence type="ECO:0000313" key="1">
    <source>
        <dbReference type="EMBL" id="CEK58287.1"/>
    </source>
</evidence>
<gene>
    <name evidence="1" type="primary">ORF32594</name>
</gene>
<accession>A0A0B6YQ58</accession>
<organism evidence="1">
    <name type="scientific">Arion vulgaris</name>
    <dbReference type="NCBI Taxonomy" id="1028688"/>
    <lineage>
        <taxon>Eukaryota</taxon>
        <taxon>Metazoa</taxon>
        <taxon>Spiralia</taxon>
        <taxon>Lophotrochozoa</taxon>
        <taxon>Mollusca</taxon>
        <taxon>Gastropoda</taxon>
        <taxon>Heterobranchia</taxon>
        <taxon>Euthyneura</taxon>
        <taxon>Panpulmonata</taxon>
        <taxon>Eupulmonata</taxon>
        <taxon>Stylommatophora</taxon>
        <taxon>Helicina</taxon>
        <taxon>Arionoidea</taxon>
        <taxon>Arionidae</taxon>
        <taxon>Arion</taxon>
    </lineage>
</organism>
<protein>
    <submittedName>
        <fullName evidence="1">Uncharacterized protein</fullName>
    </submittedName>
</protein>
<name>A0A0B6YQ58_9EUPU</name>
<reference evidence="1" key="1">
    <citation type="submission" date="2014-12" db="EMBL/GenBank/DDBJ databases">
        <title>Insight into the proteome of Arion vulgaris.</title>
        <authorList>
            <person name="Aradska J."/>
            <person name="Bulat T."/>
            <person name="Smidak R."/>
            <person name="Sarate P."/>
            <person name="Gangsoo J."/>
            <person name="Sialana F."/>
            <person name="Bilban M."/>
            <person name="Lubec G."/>
        </authorList>
    </citation>
    <scope>NUCLEOTIDE SEQUENCE</scope>
    <source>
        <tissue evidence="1">Skin</tissue>
    </source>
</reference>
<proteinExistence type="predicted"/>
<sequence length="51" mass="5693">MTLSESSIVNIEKLTINKLVNTDKGILLICRTYPNDKVTPLLLLSSGKKYI</sequence>
<dbReference type="EMBL" id="HACG01011422">
    <property type="protein sequence ID" value="CEK58287.1"/>
    <property type="molecule type" value="Transcribed_RNA"/>
</dbReference>
<dbReference type="AlphaFoldDB" id="A0A0B6YQ58"/>